<dbReference type="CDD" id="cd00130">
    <property type="entry name" value="PAS"/>
    <property type="match status" value="1"/>
</dbReference>
<dbReference type="Pfam" id="PF00015">
    <property type="entry name" value="MCPsignal"/>
    <property type="match status" value="1"/>
</dbReference>
<dbReference type="PROSITE" id="PS50885">
    <property type="entry name" value="HAMP"/>
    <property type="match status" value="1"/>
</dbReference>
<feature type="region of interest" description="Disordered" evidence="4">
    <location>
        <begin position="1"/>
        <end position="23"/>
    </location>
</feature>
<feature type="coiled-coil region" evidence="3">
    <location>
        <begin position="350"/>
        <end position="377"/>
    </location>
</feature>
<dbReference type="NCBIfam" id="TIGR00229">
    <property type="entry name" value="sensory_box"/>
    <property type="match status" value="1"/>
</dbReference>
<dbReference type="EMBL" id="JAUZQE010000010">
    <property type="protein sequence ID" value="MDR4125507.1"/>
    <property type="molecule type" value="Genomic_DNA"/>
</dbReference>
<dbReference type="Gene3D" id="3.30.450.20">
    <property type="entry name" value="PAS domain"/>
    <property type="match status" value="1"/>
</dbReference>
<evidence type="ECO:0000256" key="4">
    <source>
        <dbReference type="SAM" id="MobiDB-lite"/>
    </source>
</evidence>
<keyword evidence="2" id="KW-0807">Transducer</keyword>
<evidence type="ECO:0000256" key="2">
    <source>
        <dbReference type="PROSITE-ProRule" id="PRU00284"/>
    </source>
</evidence>
<keyword evidence="10" id="KW-1185">Reference proteome</keyword>
<dbReference type="Pfam" id="PF08447">
    <property type="entry name" value="PAS_3"/>
    <property type="match status" value="1"/>
</dbReference>
<feature type="domain" description="Methyl-accepting transducer" evidence="6">
    <location>
        <begin position="276"/>
        <end position="498"/>
    </location>
</feature>
<feature type="domain" description="PAS" evidence="7">
    <location>
        <begin position="29"/>
        <end position="66"/>
    </location>
</feature>
<feature type="domain" description="HAMP" evidence="8">
    <location>
        <begin position="219"/>
        <end position="271"/>
    </location>
</feature>
<sequence>MATRSSHHGNGNPATQEFHYPPDSTLMSVTDPRGTITYANTAFVDVSGYTRDQLTGRPHNIVRHPDMPRDAFADLWATLHRGESWTALVKNLRANGCEHYWVRANVAPIRSGDTVVGYLSVRTCPDPEETAAAEALYREFREGRAQRKLAFHKGLVVRRNPLSLSRLWQTLSVRSAVRLAMAAVASAVVVPAAVVGGMAWPVAAVGVVAALAAAVFLETRIVRPMSRLRDQAIGVAAGVVDPNLRMNRVDEIGMIARSLNQAGLNLRALIGDVASQIQGMQHNNEQILQGNEDLKQRTLRTYGHLHETMAVAEEMAVAAEHCAEVAASVHELARAANGSVEQGGEAISKVVATMNELAQANHRIAEMNRLVDSIASQTNLLALNAAVEAARAGEAGRGFAVVAAEVRNLAQRSAEAALEIRRLVEASVRHGELGTRQVEDAGARMQEIVSRVAEVDALASEMSSNIAQQSVGVQQLSRAVEEIDRMTRENGDAAKQFAAAVHGTIRRTDRLAEAVHAFDRQRDLLAPVAQREKRRRAASLAEDPGEAYSLQGPTAFLPSS</sequence>
<dbReference type="Proteomes" id="UP001232156">
    <property type="component" value="Unassembled WGS sequence"/>
</dbReference>
<accession>A0ABU1D4Z5</accession>
<dbReference type="Pfam" id="PF00672">
    <property type="entry name" value="HAMP"/>
    <property type="match status" value="1"/>
</dbReference>
<dbReference type="PROSITE" id="PS50112">
    <property type="entry name" value="PAS"/>
    <property type="match status" value="1"/>
</dbReference>
<proteinExistence type="inferred from homology"/>
<reference evidence="9 10" key="1">
    <citation type="submission" date="2023-08" db="EMBL/GenBank/DDBJ databases">
        <title>Alcaligenaceae gen. nov., a novel taxon isolated from the sludge of Yixing Pesticide Factory.</title>
        <authorList>
            <person name="Ruan L."/>
        </authorList>
    </citation>
    <scope>NUCLEOTIDE SEQUENCE [LARGE SCALE GENOMIC DNA]</scope>
    <source>
        <strain evidence="9 10">LG-2</strain>
    </source>
</reference>
<dbReference type="PRINTS" id="PR00260">
    <property type="entry name" value="CHEMTRNSDUCR"/>
</dbReference>
<dbReference type="InterPro" id="IPR013655">
    <property type="entry name" value="PAS_fold_3"/>
</dbReference>
<organism evidence="9 10">
    <name type="scientific">Yanghanlia caeni</name>
    <dbReference type="NCBI Taxonomy" id="3064283"/>
    <lineage>
        <taxon>Bacteria</taxon>
        <taxon>Pseudomonadati</taxon>
        <taxon>Pseudomonadota</taxon>
        <taxon>Betaproteobacteria</taxon>
        <taxon>Burkholderiales</taxon>
        <taxon>Alcaligenaceae</taxon>
        <taxon>Yanghanlia</taxon>
    </lineage>
</organism>
<gene>
    <name evidence="9" type="ORF">Q8947_05865</name>
</gene>
<keyword evidence="5" id="KW-0812">Transmembrane</keyword>
<evidence type="ECO:0000313" key="10">
    <source>
        <dbReference type="Proteomes" id="UP001232156"/>
    </source>
</evidence>
<name>A0ABU1D4Z5_9BURK</name>
<comment type="caution">
    <text evidence="9">The sequence shown here is derived from an EMBL/GenBank/DDBJ whole genome shotgun (WGS) entry which is preliminary data.</text>
</comment>
<feature type="region of interest" description="Disordered" evidence="4">
    <location>
        <begin position="529"/>
        <end position="560"/>
    </location>
</feature>
<dbReference type="InterPro" id="IPR004090">
    <property type="entry name" value="Chemotax_Me-accpt_rcpt"/>
</dbReference>
<protein>
    <submittedName>
        <fullName evidence="9">Methyl-accepting chemotaxis protein</fullName>
    </submittedName>
</protein>
<dbReference type="InterPro" id="IPR035965">
    <property type="entry name" value="PAS-like_dom_sf"/>
</dbReference>
<dbReference type="CDD" id="cd06225">
    <property type="entry name" value="HAMP"/>
    <property type="match status" value="1"/>
</dbReference>
<dbReference type="InterPro" id="IPR003660">
    <property type="entry name" value="HAMP_dom"/>
</dbReference>
<dbReference type="RefSeq" id="WP_347286698.1">
    <property type="nucleotide sequence ID" value="NZ_JAUZQE010000010.1"/>
</dbReference>
<evidence type="ECO:0000259" key="6">
    <source>
        <dbReference type="PROSITE" id="PS50111"/>
    </source>
</evidence>
<dbReference type="SUPFAM" id="SSF58104">
    <property type="entry name" value="Methyl-accepting chemotaxis protein (MCP) signaling domain"/>
    <property type="match status" value="1"/>
</dbReference>
<evidence type="ECO:0000256" key="3">
    <source>
        <dbReference type="SAM" id="Coils"/>
    </source>
</evidence>
<keyword evidence="3" id="KW-0175">Coiled coil</keyword>
<dbReference type="InterPro" id="IPR051310">
    <property type="entry name" value="MCP_chemotaxis"/>
</dbReference>
<dbReference type="PROSITE" id="PS50111">
    <property type="entry name" value="CHEMOTAXIS_TRANSDUC_2"/>
    <property type="match status" value="1"/>
</dbReference>
<dbReference type="SMART" id="SM00283">
    <property type="entry name" value="MA"/>
    <property type="match status" value="1"/>
</dbReference>
<feature type="transmembrane region" description="Helical" evidence="5">
    <location>
        <begin position="176"/>
        <end position="194"/>
    </location>
</feature>
<comment type="similarity">
    <text evidence="1">Belongs to the methyl-accepting chemotaxis (MCP) protein family.</text>
</comment>
<dbReference type="SUPFAM" id="SSF55785">
    <property type="entry name" value="PYP-like sensor domain (PAS domain)"/>
    <property type="match status" value="1"/>
</dbReference>
<dbReference type="SMART" id="SM00304">
    <property type="entry name" value="HAMP"/>
    <property type="match status" value="1"/>
</dbReference>
<evidence type="ECO:0000313" key="9">
    <source>
        <dbReference type="EMBL" id="MDR4125507.1"/>
    </source>
</evidence>
<dbReference type="InterPro" id="IPR004089">
    <property type="entry name" value="MCPsignal_dom"/>
</dbReference>
<evidence type="ECO:0000259" key="7">
    <source>
        <dbReference type="PROSITE" id="PS50112"/>
    </source>
</evidence>
<evidence type="ECO:0000256" key="1">
    <source>
        <dbReference type="ARBA" id="ARBA00029447"/>
    </source>
</evidence>
<keyword evidence="5" id="KW-0472">Membrane</keyword>
<dbReference type="InterPro" id="IPR000014">
    <property type="entry name" value="PAS"/>
</dbReference>
<dbReference type="PANTHER" id="PTHR43531">
    <property type="entry name" value="PROTEIN ICFG"/>
    <property type="match status" value="1"/>
</dbReference>
<dbReference type="Gene3D" id="1.10.287.950">
    <property type="entry name" value="Methyl-accepting chemotaxis protein"/>
    <property type="match status" value="1"/>
</dbReference>
<feature type="transmembrane region" description="Helical" evidence="5">
    <location>
        <begin position="200"/>
        <end position="217"/>
    </location>
</feature>
<evidence type="ECO:0000256" key="5">
    <source>
        <dbReference type="SAM" id="Phobius"/>
    </source>
</evidence>
<dbReference type="PANTHER" id="PTHR43531:SF7">
    <property type="entry name" value="AEROTAXIS RECEPTOR"/>
    <property type="match status" value="1"/>
</dbReference>
<evidence type="ECO:0000259" key="8">
    <source>
        <dbReference type="PROSITE" id="PS50885"/>
    </source>
</evidence>
<keyword evidence="5" id="KW-1133">Transmembrane helix</keyword>